<reference evidence="2" key="1">
    <citation type="journal article" date="2020" name="bioRxiv">
        <title>Comparative genomics of Chlamydomonas.</title>
        <authorList>
            <person name="Craig R.J."/>
            <person name="Hasan A.R."/>
            <person name="Ness R.W."/>
            <person name="Keightley P.D."/>
        </authorList>
    </citation>
    <scope>NUCLEOTIDE SEQUENCE</scope>
    <source>
        <strain evidence="2">CCAP 11/70</strain>
    </source>
</reference>
<organism evidence="2 3">
    <name type="scientific">Edaphochlamys debaryana</name>
    <dbReference type="NCBI Taxonomy" id="47281"/>
    <lineage>
        <taxon>Eukaryota</taxon>
        <taxon>Viridiplantae</taxon>
        <taxon>Chlorophyta</taxon>
        <taxon>core chlorophytes</taxon>
        <taxon>Chlorophyceae</taxon>
        <taxon>CS clade</taxon>
        <taxon>Chlamydomonadales</taxon>
        <taxon>Chlamydomonadales incertae sedis</taxon>
        <taxon>Edaphochlamys</taxon>
    </lineage>
</organism>
<dbReference type="EMBL" id="JAEHOE010000080">
    <property type="protein sequence ID" value="KAG2488721.1"/>
    <property type="molecule type" value="Genomic_DNA"/>
</dbReference>
<keyword evidence="3" id="KW-1185">Reference proteome</keyword>
<feature type="region of interest" description="Disordered" evidence="1">
    <location>
        <begin position="86"/>
        <end position="282"/>
    </location>
</feature>
<evidence type="ECO:0000313" key="3">
    <source>
        <dbReference type="Proteomes" id="UP000612055"/>
    </source>
</evidence>
<feature type="compositionally biased region" description="Pro residues" evidence="1">
    <location>
        <begin position="162"/>
        <end position="180"/>
    </location>
</feature>
<evidence type="ECO:0000313" key="2">
    <source>
        <dbReference type="EMBL" id="KAG2488721.1"/>
    </source>
</evidence>
<dbReference type="AlphaFoldDB" id="A0A835XUU3"/>
<evidence type="ECO:0000256" key="1">
    <source>
        <dbReference type="SAM" id="MobiDB-lite"/>
    </source>
</evidence>
<feature type="compositionally biased region" description="Low complexity" evidence="1">
    <location>
        <begin position="101"/>
        <end position="142"/>
    </location>
</feature>
<sequence>MGNLQRHTLLNSNLGRRVTLDCGMRPMPTSGDVHARRHSTSAIPGITRARLQAHLASLEQAEQAIVRELTALRQTFASTIKVRTDELRSTTTPAAPGLRRASAPTASCTPSAFPSPAVSASAHSSRSPQAQPRAVPQLYPQYCPKPQPQQPQQQWAAAGLPRAPPVPSSRAPQPPQPPQPVSVSPQLAHQLRSYIASSARAESPARRTERPPAPPAPSQWPARPQSEPMDVPAFQARPASASVPRGWASPVGPSPGLQRPPSDMAALTGRPNSTLSPGGARW</sequence>
<comment type="caution">
    <text evidence="2">The sequence shown here is derived from an EMBL/GenBank/DDBJ whole genome shotgun (WGS) entry which is preliminary data.</text>
</comment>
<gene>
    <name evidence="2" type="ORF">HYH03_012721</name>
</gene>
<dbReference type="Proteomes" id="UP000612055">
    <property type="component" value="Unassembled WGS sequence"/>
</dbReference>
<name>A0A835XUU3_9CHLO</name>
<accession>A0A835XUU3</accession>
<proteinExistence type="predicted"/>
<protein>
    <submittedName>
        <fullName evidence="2">Uncharacterized protein</fullName>
    </submittedName>
</protein>